<dbReference type="AlphaFoldDB" id="A0A2H5N0Z0"/>
<dbReference type="EMBL" id="BDQV01008345">
    <property type="protein sequence ID" value="GAY33461.1"/>
    <property type="molecule type" value="Genomic_DNA"/>
</dbReference>
<reference evidence="2 3" key="1">
    <citation type="journal article" date="2017" name="Front. Genet.">
        <title>Draft sequencing of the heterozygous diploid genome of Satsuma (Citrus unshiu Marc.) using a hybrid assembly approach.</title>
        <authorList>
            <person name="Shimizu T."/>
            <person name="Tanizawa Y."/>
            <person name="Mochizuki T."/>
            <person name="Nagasaki H."/>
            <person name="Yoshioka T."/>
            <person name="Toyoda A."/>
            <person name="Fujiyama A."/>
            <person name="Kaminuma E."/>
            <person name="Nakamura Y."/>
        </authorList>
    </citation>
    <scope>NUCLEOTIDE SEQUENCE [LARGE SCALE GENOMIC DNA]</scope>
    <source>
        <strain evidence="3">cv. Miyagawa wase</strain>
    </source>
</reference>
<proteinExistence type="predicted"/>
<organism evidence="2 3">
    <name type="scientific">Citrus unshiu</name>
    <name type="common">Satsuma mandarin</name>
    <name type="synonym">Citrus nobilis var. unshiu</name>
    <dbReference type="NCBI Taxonomy" id="55188"/>
    <lineage>
        <taxon>Eukaryota</taxon>
        <taxon>Viridiplantae</taxon>
        <taxon>Streptophyta</taxon>
        <taxon>Embryophyta</taxon>
        <taxon>Tracheophyta</taxon>
        <taxon>Spermatophyta</taxon>
        <taxon>Magnoliopsida</taxon>
        <taxon>eudicotyledons</taxon>
        <taxon>Gunneridae</taxon>
        <taxon>Pentapetalae</taxon>
        <taxon>rosids</taxon>
        <taxon>malvids</taxon>
        <taxon>Sapindales</taxon>
        <taxon>Rutaceae</taxon>
        <taxon>Aurantioideae</taxon>
        <taxon>Citrus</taxon>
    </lineage>
</organism>
<gene>
    <name evidence="2" type="ORF">CUMW_287560</name>
</gene>
<protein>
    <submittedName>
        <fullName evidence="2">Uncharacterized protein</fullName>
    </submittedName>
</protein>
<comment type="caution">
    <text evidence="2">The sequence shown here is derived from an EMBL/GenBank/DDBJ whole genome shotgun (WGS) entry which is preliminary data.</text>
</comment>
<feature type="region of interest" description="Disordered" evidence="1">
    <location>
        <begin position="8"/>
        <end position="39"/>
    </location>
</feature>
<accession>A0A2H5N0Z0</accession>
<sequence>MEVLLRPLFSIPSRTVTPPPPSPPHQSSHSQNSPFLPPLIPTLSKTLLSSSSRFLSPAPVRQAAQESQSSAEVNADRREWFMQGTLIVI</sequence>
<keyword evidence="3" id="KW-1185">Reference proteome</keyword>
<evidence type="ECO:0000256" key="1">
    <source>
        <dbReference type="SAM" id="MobiDB-lite"/>
    </source>
</evidence>
<dbReference type="Proteomes" id="UP000236630">
    <property type="component" value="Unassembled WGS sequence"/>
</dbReference>
<name>A0A2H5N0Z0_CITUN</name>
<evidence type="ECO:0000313" key="2">
    <source>
        <dbReference type="EMBL" id="GAY33461.1"/>
    </source>
</evidence>
<feature type="compositionally biased region" description="Low complexity" evidence="1">
    <location>
        <begin position="25"/>
        <end position="34"/>
    </location>
</feature>
<evidence type="ECO:0000313" key="3">
    <source>
        <dbReference type="Proteomes" id="UP000236630"/>
    </source>
</evidence>